<protein>
    <recommendedName>
        <fullName evidence="2">ASPIC/UnbV domain-containing protein</fullName>
    </recommendedName>
</protein>
<dbReference type="AlphaFoldDB" id="A0A381V1F4"/>
<keyword evidence="1" id="KW-0732">Signal</keyword>
<dbReference type="InterPro" id="IPR011519">
    <property type="entry name" value="UnbV_ASPIC"/>
</dbReference>
<reference evidence="3" key="1">
    <citation type="submission" date="2018-05" db="EMBL/GenBank/DDBJ databases">
        <authorList>
            <person name="Lanie J.A."/>
            <person name="Ng W.-L."/>
            <person name="Kazmierczak K.M."/>
            <person name="Andrzejewski T.M."/>
            <person name="Davidsen T.M."/>
            <person name="Wayne K.J."/>
            <person name="Tettelin H."/>
            <person name="Glass J.I."/>
            <person name="Rusch D."/>
            <person name="Podicherti R."/>
            <person name="Tsui H.-C.T."/>
            <person name="Winkler M.E."/>
        </authorList>
    </citation>
    <scope>NUCLEOTIDE SEQUENCE</scope>
</reference>
<dbReference type="PANTHER" id="PTHR16026">
    <property type="entry name" value="CARTILAGE ACIDIC PROTEIN 1"/>
    <property type="match status" value="1"/>
</dbReference>
<feature type="domain" description="ASPIC/UnbV" evidence="2">
    <location>
        <begin position="482"/>
        <end position="548"/>
    </location>
</feature>
<proteinExistence type="predicted"/>
<evidence type="ECO:0000313" key="3">
    <source>
        <dbReference type="EMBL" id="SVA33791.1"/>
    </source>
</evidence>
<sequence length="556" mass="61486">MLFFIGCGGSNIDKPVLKSNDSNEIQFKDVTEEAGLGEFKHENGAFGAKWFPETMGAGGGFIDFNNDGLEDILLVGGNNWPDKSDSIISALVLYKNDGDGKFSNVTTDAGLGGINTYGFGISVADYDNDDDQDFFFTTLNENMFFRNNSGYFTEVAKEIGILSEHRISTSAIFFDADKDGFLDLYVGNYIDWSPETDVWCTFQGKKGYCTPDVYKGVPSRFYQNNGDGTFSDKSSETGFLPAPGKTLGVAELDHNKDGWPDLVVANDLERDLLYENNRDGTFTEKGVSTGMAYDPMGKARAGMGVDAGIVDQTGEVTIFVGNFQDEMFSVYRYSVDGFFTDYAEISKLGRESLKVLTFGLFLIDVELDGDLDLFAVNGHIQVEDESVNSKFQFRQLPQLFLNNDNGIFNLFQGSENSVFNKPIVGRGAAFADYDKDGDLDILITENAGPAHLWRNDLFHESKSPKNNYLRVELQGNISNRDGIGSLIELFVGDKKLSHRIRTGSSYLSQSEKVATFGLSDATIIDSLNIYWPSGILDTYRNITPNKQLIIIEGENL</sequence>
<gene>
    <name evidence="3" type="ORF">METZ01_LOCUS86645</name>
</gene>
<dbReference type="InterPro" id="IPR027039">
    <property type="entry name" value="Crtac1"/>
</dbReference>
<dbReference type="PANTHER" id="PTHR16026:SF0">
    <property type="entry name" value="CARTILAGE ACIDIC PROTEIN 1"/>
    <property type="match status" value="1"/>
</dbReference>
<dbReference type="InterPro" id="IPR028994">
    <property type="entry name" value="Integrin_alpha_N"/>
</dbReference>
<dbReference type="Gene3D" id="2.130.10.130">
    <property type="entry name" value="Integrin alpha, N-terminal"/>
    <property type="match status" value="1"/>
</dbReference>
<dbReference type="SUPFAM" id="SSF69318">
    <property type="entry name" value="Integrin alpha N-terminal domain"/>
    <property type="match status" value="1"/>
</dbReference>
<dbReference type="Pfam" id="PF13517">
    <property type="entry name" value="FG-GAP_3"/>
    <property type="match status" value="2"/>
</dbReference>
<dbReference type="Pfam" id="PF07593">
    <property type="entry name" value="UnbV_ASPIC"/>
    <property type="match status" value="1"/>
</dbReference>
<organism evidence="3">
    <name type="scientific">marine metagenome</name>
    <dbReference type="NCBI Taxonomy" id="408172"/>
    <lineage>
        <taxon>unclassified sequences</taxon>
        <taxon>metagenomes</taxon>
        <taxon>ecological metagenomes</taxon>
    </lineage>
</organism>
<name>A0A381V1F4_9ZZZZ</name>
<dbReference type="InterPro" id="IPR013517">
    <property type="entry name" value="FG-GAP"/>
</dbReference>
<evidence type="ECO:0000256" key="1">
    <source>
        <dbReference type="ARBA" id="ARBA00022729"/>
    </source>
</evidence>
<evidence type="ECO:0000259" key="2">
    <source>
        <dbReference type="Pfam" id="PF07593"/>
    </source>
</evidence>
<dbReference type="EMBL" id="UINC01007522">
    <property type="protein sequence ID" value="SVA33791.1"/>
    <property type="molecule type" value="Genomic_DNA"/>
</dbReference>
<accession>A0A381V1F4</accession>